<keyword evidence="7" id="KW-1185">Reference proteome</keyword>
<evidence type="ECO:0000256" key="5">
    <source>
        <dbReference type="SAM" id="Phobius"/>
    </source>
</evidence>
<keyword evidence="3 5" id="KW-1133">Transmembrane helix</keyword>
<evidence type="ECO:0000256" key="3">
    <source>
        <dbReference type="ARBA" id="ARBA00022989"/>
    </source>
</evidence>
<proteinExistence type="predicted"/>
<dbReference type="Pfam" id="PF01988">
    <property type="entry name" value="VIT1"/>
    <property type="match status" value="1"/>
</dbReference>
<sequence>MMAKKMSLAQKVNVIRASVMGANDGIISVAGIVIGVAAATNNAYAILIAGLSGSLAGMISMCMGEYVSVSTQKDSQQRAILNEQQRIKENFQAEFDYVKGKYLAQGIAPALAYQATQELMADDPLNTVVQERYGFNPKDFTNPYAAAVASFISFPLGSILPMVAVTLTPPKFRILGTMVAVLVALLITGYLAAVLGDNPKRGKAMLRNVAAGLLTMGVTFLIGQLFRAY</sequence>
<dbReference type="RefSeq" id="WP_204776234.1">
    <property type="nucleotide sequence ID" value="NZ_JACJJQ010000010.1"/>
</dbReference>
<keyword evidence="2 5" id="KW-0812">Transmembrane</keyword>
<dbReference type="InterPro" id="IPR008217">
    <property type="entry name" value="Ccc1_fam"/>
</dbReference>
<reference evidence="6 7" key="1">
    <citation type="journal article" date="2021" name="Sci. Rep.">
        <title>The distribution of antibiotic resistance genes in chicken gut microbiota commensals.</title>
        <authorList>
            <person name="Juricova H."/>
            <person name="Matiasovicova J."/>
            <person name="Kubasova T."/>
            <person name="Cejkova D."/>
            <person name="Rychlik I."/>
        </authorList>
    </citation>
    <scope>NUCLEOTIDE SEQUENCE [LARGE SCALE GENOMIC DNA]</scope>
    <source>
        <strain evidence="6 7">An810</strain>
    </source>
</reference>
<feature type="transmembrane region" description="Helical" evidence="5">
    <location>
        <begin position="208"/>
        <end position="226"/>
    </location>
</feature>
<dbReference type="CDD" id="cd02432">
    <property type="entry name" value="Nodulin-21_like_1"/>
    <property type="match status" value="1"/>
</dbReference>
<dbReference type="Proteomes" id="UP000776629">
    <property type="component" value="Unassembled WGS sequence"/>
</dbReference>
<dbReference type="EMBL" id="JACJJQ010000010">
    <property type="protein sequence ID" value="MBM6753765.1"/>
    <property type="molecule type" value="Genomic_DNA"/>
</dbReference>
<name>A0ABS2ENF5_9LACO</name>
<evidence type="ECO:0000313" key="6">
    <source>
        <dbReference type="EMBL" id="MBM6753765.1"/>
    </source>
</evidence>
<evidence type="ECO:0000256" key="1">
    <source>
        <dbReference type="ARBA" id="ARBA00004127"/>
    </source>
</evidence>
<evidence type="ECO:0000313" key="7">
    <source>
        <dbReference type="Proteomes" id="UP000776629"/>
    </source>
</evidence>
<comment type="subcellular location">
    <subcellularLocation>
        <location evidence="1">Endomembrane system</location>
        <topology evidence="1">Multi-pass membrane protein</topology>
    </subcellularLocation>
</comment>
<evidence type="ECO:0000256" key="4">
    <source>
        <dbReference type="ARBA" id="ARBA00023136"/>
    </source>
</evidence>
<gene>
    <name evidence="6" type="ORF">H5993_03170</name>
</gene>
<feature type="transmembrane region" description="Helical" evidence="5">
    <location>
        <begin position="144"/>
        <end position="168"/>
    </location>
</feature>
<accession>A0ABS2ENF5</accession>
<protein>
    <submittedName>
        <fullName evidence="6">VIT family protein</fullName>
    </submittedName>
</protein>
<evidence type="ECO:0000256" key="2">
    <source>
        <dbReference type="ARBA" id="ARBA00022692"/>
    </source>
</evidence>
<keyword evidence="4 5" id="KW-0472">Membrane</keyword>
<comment type="caution">
    <text evidence="6">The sequence shown here is derived from an EMBL/GenBank/DDBJ whole genome shotgun (WGS) entry which is preliminary data.</text>
</comment>
<feature type="transmembrane region" description="Helical" evidence="5">
    <location>
        <begin position="45"/>
        <end position="68"/>
    </location>
</feature>
<feature type="transmembrane region" description="Helical" evidence="5">
    <location>
        <begin position="174"/>
        <end position="196"/>
    </location>
</feature>
<feature type="transmembrane region" description="Helical" evidence="5">
    <location>
        <begin position="21"/>
        <end position="39"/>
    </location>
</feature>
<dbReference type="PANTHER" id="PTHR31851">
    <property type="entry name" value="FE(2+)/MN(2+) TRANSPORTER PCL1"/>
    <property type="match status" value="1"/>
</dbReference>
<organism evidence="6 7">
    <name type="scientific">Limosilactobacillus alvi</name>
    <dbReference type="NCBI Taxonomy" id="990412"/>
    <lineage>
        <taxon>Bacteria</taxon>
        <taxon>Bacillati</taxon>
        <taxon>Bacillota</taxon>
        <taxon>Bacilli</taxon>
        <taxon>Lactobacillales</taxon>
        <taxon>Lactobacillaceae</taxon>
        <taxon>Limosilactobacillus</taxon>
    </lineage>
</organism>